<proteinExistence type="predicted"/>
<reference evidence="3 4" key="1">
    <citation type="submission" date="2012-12" db="EMBL/GenBank/DDBJ databases">
        <title>Genome assembly of Marinobacter sp. AK21.</title>
        <authorList>
            <person name="Khatri I."/>
            <person name="Kumar R."/>
            <person name="Vaidya B."/>
            <person name="Subramanian S."/>
            <person name="Pinnaka A."/>
        </authorList>
    </citation>
    <scope>NUCLEOTIDE SEQUENCE [LARGE SCALE GENOMIC DNA]</scope>
    <source>
        <strain evidence="3 4">AK21</strain>
    </source>
</reference>
<dbReference type="PATRIC" id="fig|1137280.3.peg.3327"/>
<name>A0A072N048_9GAMM</name>
<dbReference type="RefSeq" id="WP_051669160.1">
    <property type="nucleotide sequence ID" value="NZ_ANIE01000009.1"/>
</dbReference>
<accession>A0A072N048</accession>
<dbReference type="Proteomes" id="UP000035057">
    <property type="component" value="Unassembled WGS sequence"/>
</dbReference>
<keyword evidence="4" id="KW-1185">Reference proteome</keyword>
<dbReference type="OrthoDB" id="6372176at2"/>
<dbReference type="EMBL" id="ANIE01000009">
    <property type="protein sequence ID" value="KEF30333.1"/>
    <property type="molecule type" value="Genomic_DNA"/>
</dbReference>
<dbReference type="STRING" id="1137280.D777_03509"/>
<keyword evidence="2" id="KW-0732">Signal</keyword>
<feature type="region of interest" description="Disordered" evidence="1">
    <location>
        <begin position="56"/>
        <end position="127"/>
    </location>
</feature>
<comment type="caution">
    <text evidence="3">The sequence shown here is derived from an EMBL/GenBank/DDBJ whole genome shotgun (WGS) entry which is preliminary data.</text>
</comment>
<organism evidence="3 4">
    <name type="scientific">Marinobacter nitratireducens</name>
    <dbReference type="NCBI Taxonomy" id="1137280"/>
    <lineage>
        <taxon>Bacteria</taxon>
        <taxon>Pseudomonadati</taxon>
        <taxon>Pseudomonadota</taxon>
        <taxon>Gammaproteobacteria</taxon>
        <taxon>Pseudomonadales</taxon>
        <taxon>Marinobacteraceae</taxon>
        <taxon>Marinobacter</taxon>
    </lineage>
</organism>
<protein>
    <recommendedName>
        <fullName evidence="5">Secreted protein</fullName>
    </recommendedName>
</protein>
<evidence type="ECO:0000313" key="3">
    <source>
        <dbReference type="EMBL" id="KEF30333.1"/>
    </source>
</evidence>
<evidence type="ECO:0000256" key="1">
    <source>
        <dbReference type="SAM" id="MobiDB-lite"/>
    </source>
</evidence>
<feature type="compositionally biased region" description="Basic and acidic residues" evidence="1">
    <location>
        <begin position="92"/>
        <end position="119"/>
    </location>
</feature>
<feature type="signal peptide" evidence="2">
    <location>
        <begin position="1"/>
        <end position="29"/>
    </location>
</feature>
<evidence type="ECO:0000313" key="4">
    <source>
        <dbReference type="Proteomes" id="UP000035057"/>
    </source>
</evidence>
<dbReference type="AlphaFoldDB" id="A0A072N048"/>
<sequence length="127" mass="14107">MSSRDSGFVMLLRSGVCLVGLLLAFSASASDDLDVTMRMVMDGDALTDQVVREIELPTPDLEHSRTRDVMRGQDQSEEARQSGREFGQSVSEDARSARESLDQVRERPEKPEVVEEIKENGPPGLNR</sequence>
<feature type="chain" id="PRO_5001680204" description="Secreted protein" evidence="2">
    <location>
        <begin position="30"/>
        <end position="127"/>
    </location>
</feature>
<gene>
    <name evidence="3" type="ORF">D777_03509</name>
</gene>
<feature type="compositionally biased region" description="Basic and acidic residues" evidence="1">
    <location>
        <begin position="56"/>
        <end position="71"/>
    </location>
</feature>
<evidence type="ECO:0008006" key="5">
    <source>
        <dbReference type="Google" id="ProtNLM"/>
    </source>
</evidence>
<evidence type="ECO:0000256" key="2">
    <source>
        <dbReference type="SAM" id="SignalP"/>
    </source>
</evidence>